<evidence type="ECO:0000313" key="2">
    <source>
        <dbReference type="Proteomes" id="UP000663882"/>
    </source>
</evidence>
<dbReference type="SUPFAM" id="SSF52047">
    <property type="entry name" value="RNI-like"/>
    <property type="match status" value="1"/>
</dbReference>
<dbReference type="Proteomes" id="UP000663882">
    <property type="component" value="Unassembled WGS sequence"/>
</dbReference>
<comment type="caution">
    <text evidence="1">The sequence shown here is derived from an EMBL/GenBank/DDBJ whole genome shotgun (WGS) entry which is preliminary data.</text>
</comment>
<gene>
    <name evidence="1" type="ORF">RFH988_LOCUS29226</name>
</gene>
<dbReference type="AlphaFoldDB" id="A0A815D424"/>
<protein>
    <recommendedName>
        <fullName evidence="3">F-box domain-containing protein</fullName>
    </recommendedName>
</protein>
<name>A0A815D424_9BILA</name>
<evidence type="ECO:0000313" key="1">
    <source>
        <dbReference type="EMBL" id="CAF1291239.1"/>
    </source>
</evidence>
<sequence>MMQFESLANELLLDLFEFFDTYYLLHAFFGLNHRFNQLVYIHFRIHQLNFQSISKEHFDLVCQKYLPLIIDKITSIRLSNEETPNLPELLLTRGFTLDRFIHLQSLSLYKIHSLDTLIQITSQLQHLHYLTHFMMIYCSVSWWRDDAGFVLFKNICNIPNLTHCNLSSIQTISIRFSEILIVSSSIENLSMENITCNLHALSNLFKCTPHLQRLCTTVDLSSMDEQLEFVIPSIISLKLSFRGSFESMNNVFQKMPNLCYLTIDTSGIYLNGYTWEQIIIHYLPKLKIFQLKMDFEFTDYNNIQEQIDELLNSFRSEFWLVEHQWFVECYWNPSDFNRCITLYTLPYVFNTFNYSDEYHFKSTCIHKEIYCKYKSVQFFSYNNLENSWFNNFTPFFGCFPNIRHMDIELPLKNELYSYNLKLNQLISLNVKLRNSYDYYQLQTILDCAPRLYSLKVNAVHRFYTGLFQLRSKSIRRLDLIDTQVKNWYHLTIDDSAKLISSPLVLQCEVISVRMKNRRSVLNLIQNVSNIRSLIFQCEDDQQLYVETHNLELDPVYWLQNRLPSTYSITRNLEKSSIIQVWIDQKIKRQRMTIS</sequence>
<proteinExistence type="predicted"/>
<evidence type="ECO:0008006" key="3">
    <source>
        <dbReference type="Google" id="ProtNLM"/>
    </source>
</evidence>
<organism evidence="1 2">
    <name type="scientific">Rotaria sordida</name>
    <dbReference type="NCBI Taxonomy" id="392033"/>
    <lineage>
        <taxon>Eukaryota</taxon>
        <taxon>Metazoa</taxon>
        <taxon>Spiralia</taxon>
        <taxon>Gnathifera</taxon>
        <taxon>Rotifera</taxon>
        <taxon>Eurotatoria</taxon>
        <taxon>Bdelloidea</taxon>
        <taxon>Philodinida</taxon>
        <taxon>Philodinidae</taxon>
        <taxon>Rotaria</taxon>
    </lineage>
</organism>
<accession>A0A815D424</accession>
<dbReference type="OrthoDB" id="10023847at2759"/>
<reference evidence="1" key="1">
    <citation type="submission" date="2021-02" db="EMBL/GenBank/DDBJ databases">
        <authorList>
            <person name="Nowell W R."/>
        </authorList>
    </citation>
    <scope>NUCLEOTIDE SEQUENCE</scope>
</reference>
<dbReference type="EMBL" id="CAJNOO010002710">
    <property type="protein sequence ID" value="CAF1291239.1"/>
    <property type="molecule type" value="Genomic_DNA"/>
</dbReference>